<keyword evidence="3" id="KW-0201">Cytochrome c-type biogenesis</keyword>
<proteinExistence type="predicted"/>
<feature type="transmembrane region" description="Helical" evidence="6">
    <location>
        <begin position="317"/>
        <end position="339"/>
    </location>
</feature>
<comment type="caution">
    <text evidence="8">The sequence shown here is derived from an EMBL/GenBank/DDBJ whole genome shotgun (WGS) entry which is preliminary data.</text>
</comment>
<feature type="transmembrane region" description="Helical" evidence="6">
    <location>
        <begin position="171"/>
        <end position="190"/>
    </location>
</feature>
<keyword evidence="2 6" id="KW-0812">Transmembrane</keyword>
<dbReference type="Pfam" id="PF01578">
    <property type="entry name" value="Cytochrom_C_asm"/>
    <property type="match status" value="1"/>
</dbReference>
<evidence type="ECO:0000256" key="3">
    <source>
        <dbReference type="ARBA" id="ARBA00022748"/>
    </source>
</evidence>
<evidence type="ECO:0000256" key="2">
    <source>
        <dbReference type="ARBA" id="ARBA00022692"/>
    </source>
</evidence>
<sequence>MTNEVLATYANYALYSAVGVLSLAMIAYAVYLAGAVPASERGAEVLDADEQAAAERARARAERVAAVSGGSVATSPVTGPVGAAAGDGTTVDEAAAAPVGDPERARKGAGIGSTLSYLGTALLLVSLVLRGMSVDRAPLGNLFEFSVAGAFFAMLVYCIGPLRRGMHWLGLFVLAPVTLLLWLAGTIWYTEAAELVPSLDSYWLVIHVSIATLATGLSIVGAVLAALYLVRDKAGPGSFWTKLPAAARLERLSYGMHVVAFPMWTFTLIAGAIWARQAWSSYWNWDPKEVWTFVIWIVYAAYLHARVTKGSNRRTAAWIALAGFACIVINYTIVNFYFIGQHSYAGTS</sequence>
<feature type="domain" description="Cytochrome c assembly protein" evidence="7">
    <location>
        <begin position="166"/>
        <end position="340"/>
    </location>
</feature>
<dbReference type="InterPro" id="IPR045062">
    <property type="entry name" value="Cyt_c_biogenesis_CcsA/CcmC"/>
</dbReference>
<feature type="transmembrane region" description="Helical" evidence="6">
    <location>
        <begin position="139"/>
        <end position="159"/>
    </location>
</feature>
<evidence type="ECO:0000259" key="7">
    <source>
        <dbReference type="Pfam" id="PF01578"/>
    </source>
</evidence>
<name>A0A176Q9G0_9MICO</name>
<keyword evidence="4 6" id="KW-1133">Transmembrane helix</keyword>
<keyword evidence="5 6" id="KW-0472">Membrane</keyword>
<feature type="transmembrane region" description="Helical" evidence="6">
    <location>
        <begin position="114"/>
        <end position="133"/>
    </location>
</feature>
<dbReference type="GO" id="GO:0020037">
    <property type="term" value="F:heme binding"/>
    <property type="evidence" value="ECO:0007669"/>
    <property type="project" value="InterPro"/>
</dbReference>
<dbReference type="GO" id="GO:0017004">
    <property type="term" value="P:cytochrome complex assembly"/>
    <property type="evidence" value="ECO:0007669"/>
    <property type="project" value="UniProtKB-KW"/>
</dbReference>
<keyword evidence="9" id="KW-1185">Reference proteome</keyword>
<organism evidence="8 9">
    <name type="scientific">Janibacter melonis</name>
    <dbReference type="NCBI Taxonomy" id="262209"/>
    <lineage>
        <taxon>Bacteria</taxon>
        <taxon>Bacillati</taxon>
        <taxon>Actinomycetota</taxon>
        <taxon>Actinomycetes</taxon>
        <taxon>Micrococcales</taxon>
        <taxon>Intrasporangiaceae</taxon>
        <taxon>Janibacter</taxon>
    </lineage>
</organism>
<gene>
    <name evidence="8" type="ORF">AWH69_13155</name>
</gene>
<dbReference type="Proteomes" id="UP000076976">
    <property type="component" value="Unassembled WGS sequence"/>
</dbReference>
<dbReference type="GO" id="GO:0005886">
    <property type="term" value="C:plasma membrane"/>
    <property type="evidence" value="ECO:0007669"/>
    <property type="project" value="TreeGrafter"/>
</dbReference>
<dbReference type="PANTHER" id="PTHR30071">
    <property type="entry name" value="HEME EXPORTER PROTEIN C"/>
    <property type="match status" value="1"/>
</dbReference>
<dbReference type="AlphaFoldDB" id="A0A176Q9G0"/>
<dbReference type="InterPro" id="IPR002541">
    <property type="entry name" value="Cyt_c_assembly"/>
</dbReference>
<comment type="subcellular location">
    <subcellularLocation>
        <location evidence="1">Membrane</location>
        <topology evidence="1">Multi-pass membrane protein</topology>
    </subcellularLocation>
</comment>
<dbReference type="NCBIfam" id="TIGR03144">
    <property type="entry name" value="cytochr_II_ccsB"/>
    <property type="match status" value="1"/>
</dbReference>
<dbReference type="RefSeq" id="WP_068276788.1">
    <property type="nucleotide sequence ID" value="NZ_LQZG01000004.1"/>
</dbReference>
<dbReference type="STRING" id="262209.AWH69_13155"/>
<evidence type="ECO:0000313" key="8">
    <source>
        <dbReference type="EMBL" id="OAB86293.1"/>
    </source>
</evidence>
<evidence type="ECO:0000256" key="1">
    <source>
        <dbReference type="ARBA" id="ARBA00004141"/>
    </source>
</evidence>
<accession>A0A176Q9G0</accession>
<protein>
    <submittedName>
        <fullName evidence="8">C-type cytochrome biogenesis protein CcsB</fullName>
    </submittedName>
</protein>
<feature type="transmembrane region" description="Helical" evidence="6">
    <location>
        <begin position="251"/>
        <end position="275"/>
    </location>
</feature>
<feature type="transmembrane region" description="Helical" evidence="6">
    <location>
        <begin position="202"/>
        <end position="230"/>
    </location>
</feature>
<feature type="transmembrane region" description="Helical" evidence="6">
    <location>
        <begin position="290"/>
        <end position="305"/>
    </location>
</feature>
<evidence type="ECO:0000256" key="6">
    <source>
        <dbReference type="SAM" id="Phobius"/>
    </source>
</evidence>
<evidence type="ECO:0000256" key="4">
    <source>
        <dbReference type="ARBA" id="ARBA00022989"/>
    </source>
</evidence>
<feature type="transmembrane region" description="Helical" evidence="6">
    <location>
        <begin position="12"/>
        <end position="33"/>
    </location>
</feature>
<dbReference type="PANTHER" id="PTHR30071:SF1">
    <property type="entry name" value="CYTOCHROME B_B6 PROTEIN-RELATED"/>
    <property type="match status" value="1"/>
</dbReference>
<evidence type="ECO:0000313" key="9">
    <source>
        <dbReference type="Proteomes" id="UP000076976"/>
    </source>
</evidence>
<dbReference type="InterPro" id="IPR017562">
    <property type="entry name" value="Cyt_c_biogenesis_CcsA"/>
</dbReference>
<reference evidence="8 9" key="1">
    <citation type="submission" date="2016-01" db="EMBL/GenBank/DDBJ databases">
        <title>Janibacter melonis strain CD11_4 genome sequencing and assembly.</title>
        <authorList>
            <person name="Nair G.R."/>
            <person name="Kaur G."/>
            <person name="Chander A.M."/>
            <person name="Mayilraj S."/>
        </authorList>
    </citation>
    <scope>NUCLEOTIDE SEQUENCE [LARGE SCALE GENOMIC DNA]</scope>
    <source>
        <strain evidence="8 9">CD11-4</strain>
    </source>
</reference>
<dbReference type="EMBL" id="LQZG01000004">
    <property type="protein sequence ID" value="OAB86293.1"/>
    <property type="molecule type" value="Genomic_DNA"/>
</dbReference>
<evidence type="ECO:0000256" key="5">
    <source>
        <dbReference type="ARBA" id="ARBA00023136"/>
    </source>
</evidence>